<evidence type="ECO:0000259" key="3">
    <source>
        <dbReference type="Pfam" id="PF00294"/>
    </source>
</evidence>
<keyword evidence="1" id="KW-0808">Transferase</keyword>
<sequence>MNVVVIGSVNYDLYAKIDNEIVLKDSNPSNIYSTLGGVAYNVAKNLKLANVNATLIAAVGNDLEAQWIKEQLDNDLISYRLIVKNDYKSAKYVAFLDKNSDMNVAASDTKITEAVNYDDLMKYKDVLDSATYICLDANLSEDLITKICKNYGHKFIIAEGVSSHKILKFKPILQYFSLVKANKIEFQNLLYSSEKDIFILAQEAVKNGAKAVVITDGENGSLYFDKEEKTEFYRPNSIKPLSASGAGDAFCAGLIYGLINKLQILKIATIFSKFALLSVKTVNDELNENTLIKEYMEVN</sequence>
<dbReference type="InterPro" id="IPR011611">
    <property type="entry name" value="PfkB_dom"/>
</dbReference>
<dbReference type="PANTHER" id="PTHR10584">
    <property type="entry name" value="SUGAR KINASE"/>
    <property type="match status" value="1"/>
</dbReference>
<keyword evidence="2" id="KW-0418">Kinase</keyword>
<dbReference type="AlphaFoldDB" id="A5IXG4"/>
<dbReference type="PANTHER" id="PTHR10584:SF166">
    <property type="entry name" value="RIBOKINASE"/>
    <property type="match status" value="1"/>
</dbReference>
<dbReference type="InterPro" id="IPR029056">
    <property type="entry name" value="Ribokinase-like"/>
</dbReference>
<dbReference type="GO" id="GO:0016301">
    <property type="term" value="F:kinase activity"/>
    <property type="evidence" value="ECO:0007669"/>
    <property type="project" value="UniProtKB-KW"/>
</dbReference>
<dbReference type="KEGG" id="maa:MAG0260"/>
<name>A5IXG4_MYCAP</name>
<dbReference type="Proteomes" id="UP000007065">
    <property type="component" value="Chromosome"/>
</dbReference>
<gene>
    <name evidence="4" type="ordered locus">MAG0260</name>
</gene>
<evidence type="ECO:0000256" key="2">
    <source>
        <dbReference type="ARBA" id="ARBA00022777"/>
    </source>
</evidence>
<dbReference type="SUPFAM" id="SSF53613">
    <property type="entry name" value="Ribokinase-like"/>
    <property type="match status" value="1"/>
</dbReference>
<evidence type="ECO:0000256" key="1">
    <source>
        <dbReference type="ARBA" id="ARBA00022679"/>
    </source>
</evidence>
<feature type="domain" description="Carbohydrate kinase PfkB" evidence="3">
    <location>
        <begin position="2"/>
        <end position="282"/>
    </location>
</feature>
<dbReference type="Gene3D" id="3.40.1190.20">
    <property type="match status" value="1"/>
</dbReference>
<dbReference type="GeneID" id="93357795"/>
<protein>
    <recommendedName>
        <fullName evidence="3">Carbohydrate kinase PfkB domain-containing protein</fullName>
    </recommendedName>
</protein>
<dbReference type="EMBL" id="CU179680">
    <property type="protein sequence ID" value="CAL58723.1"/>
    <property type="molecule type" value="Genomic_DNA"/>
</dbReference>
<reference evidence="5" key="1">
    <citation type="journal article" date="2007" name="PLoS Genet.">
        <title>Being pathogenic, plastic, and sexual while living with a nearly minimal bacterial genome.</title>
        <authorList>
            <person name="Sirand-Pugnet P."/>
            <person name="Lartigue C."/>
            <person name="Marenda M."/>
            <person name="Jacob D."/>
            <person name="Barre A."/>
            <person name="Barbe V."/>
            <person name="Schenowitz C."/>
            <person name="Mangenot S."/>
            <person name="Couloux A."/>
            <person name="Segurens B."/>
            <person name="de Daruvar A."/>
            <person name="Blanchard A."/>
            <person name="Citti C."/>
        </authorList>
    </citation>
    <scope>NUCLEOTIDE SEQUENCE [LARGE SCALE GENOMIC DNA]</scope>
    <source>
        <strain evidence="5">PG2</strain>
    </source>
</reference>
<dbReference type="HOGENOM" id="CLU_027634_11_0_14"/>
<dbReference type="STRING" id="347257.MAG0260"/>
<organism evidence="4 5">
    <name type="scientific">Mycoplasmopsis agalactiae (strain NCTC 10123 / CIP 59.7 / PG2)</name>
    <name type="common">Mycoplasma agalactiae</name>
    <dbReference type="NCBI Taxonomy" id="347257"/>
    <lineage>
        <taxon>Bacteria</taxon>
        <taxon>Bacillati</taxon>
        <taxon>Mycoplasmatota</taxon>
        <taxon>Mycoplasmoidales</taxon>
        <taxon>Metamycoplasmataceae</taxon>
        <taxon>Mycoplasmopsis</taxon>
    </lineage>
</organism>
<accession>A5IXG4</accession>
<dbReference type="Pfam" id="PF00294">
    <property type="entry name" value="PfkB"/>
    <property type="match status" value="1"/>
</dbReference>
<evidence type="ECO:0000313" key="4">
    <source>
        <dbReference type="EMBL" id="CAL58723.1"/>
    </source>
</evidence>
<keyword evidence="5" id="KW-1185">Reference proteome</keyword>
<evidence type="ECO:0000313" key="5">
    <source>
        <dbReference type="Proteomes" id="UP000007065"/>
    </source>
</evidence>
<dbReference type="RefSeq" id="WP_011949209.1">
    <property type="nucleotide sequence ID" value="NC_009497.1"/>
</dbReference>
<proteinExistence type="predicted"/>